<evidence type="ECO:0000313" key="2">
    <source>
        <dbReference type="EMBL" id="SMC52605.1"/>
    </source>
</evidence>
<dbReference type="Gene3D" id="3.10.620.30">
    <property type="match status" value="1"/>
</dbReference>
<dbReference type="GO" id="GO:0006508">
    <property type="term" value="P:proteolysis"/>
    <property type="evidence" value="ECO:0007669"/>
    <property type="project" value="UniProtKB-KW"/>
</dbReference>
<name>A0A1W1ZVV9_9FLAO</name>
<dbReference type="OrthoDB" id="9804872at2"/>
<dbReference type="SMART" id="SM00460">
    <property type="entry name" value="TGc"/>
    <property type="match status" value="1"/>
</dbReference>
<keyword evidence="3" id="KW-1185">Reference proteome</keyword>
<reference evidence="2 3" key="1">
    <citation type="submission" date="2017-04" db="EMBL/GenBank/DDBJ databases">
        <authorList>
            <person name="Afonso C.L."/>
            <person name="Miller P.J."/>
            <person name="Scott M.A."/>
            <person name="Spackman E."/>
            <person name="Goraichik I."/>
            <person name="Dimitrov K.M."/>
            <person name="Suarez D.L."/>
            <person name="Swayne D.E."/>
        </authorList>
    </citation>
    <scope>NUCLEOTIDE SEQUENCE [LARGE SCALE GENOMIC DNA]</scope>
    <source>
        <strain evidence="2 3">DSM 21164</strain>
    </source>
</reference>
<keyword evidence="2" id="KW-0645">Protease</keyword>
<feature type="domain" description="Transglutaminase-like" evidence="1">
    <location>
        <begin position="173"/>
        <end position="238"/>
    </location>
</feature>
<dbReference type="Proteomes" id="UP000192360">
    <property type="component" value="Unassembled WGS sequence"/>
</dbReference>
<accession>A0A1W1ZVV9</accession>
<dbReference type="STRING" id="504486.SAMN05660703_1587"/>
<proteinExistence type="predicted"/>
<evidence type="ECO:0000313" key="3">
    <source>
        <dbReference type="Proteomes" id="UP000192360"/>
    </source>
</evidence>
<dbReference type="PANTHER" id="PTHR33490:SF6">
    <property type="entry name" value="SLL1049 PROTEIN"/>
    <property type="match status" value="1"/>
</dbReference>
<dbReference type="Pfam" id="PF01841">
    <property type="entry name" value="Transglut_core"/>
    <property type="match status" value="1"/>
</dbReference>
<gene>
    <name evidence="2" type="ORF">SAMN05660703_1587</name>
</gene>
<dbReference type="InterPro" id="IPR038765">
    <property type="entry name" value="Papain-like_cys_pep_sf"/>
</dbReference>
<protein>
    <submittedName>
        <fullName evidence="2">Transglutaminase-like enzyme, putative cysteine protease</fullName>
    </submittedName>
</protein>
<evidence type="ECO:0000259" key="1">
    <source>
        <dbReference type="SMART" id="SM00460"/>
    </source>
</evidence>
<sequence>MSLEYTITYSTKNTYENIVHSAHWQFLIIPETNETQDFVTTNFSNSLAAINEFSINGYGFNTIRVNPRKAFQEITFTAEFKVVKKEINPFKFNLSDNSKLDYQELDSLNFKVDFEQYLKNTPFTTLPDGTNGLFQLDYSKSIFENLTNLNQWTYNHIYFKVDVTNVHTILEDIITKRHGVCQDFAHLFCAIARAYQIPARYVSGYLHQGNGYFGDSQMHAWVETYIPNVGWVGFDPTNNILVAADHIKVCHGKDYQDCAPLKGIVYSEGQNETQYSVQVISQQQ</sequence>
<dbReference type="PANTHER" id="PTHR33490">
    <property type="entry name" value="BLR5614 PROTEIN-RELATED"/>
    <property type="match status" value="1"/>
</dbReference>
<dbReference type="InterPro" id="IPR002931">
    <property type="entry name" value="Transglutaminase-like"/>
</dbReference>
<dbReference type="AlphaFoldDB" id="A0A1W1ZVV9"/>
<keyword evidence="2" id="KW-0378">Hydrolase</keyword>
<dbReference type="EMBL" id="FWXO01000002">
    <property type="protein sequence ID" value="SMC52605.1"/>
    <property type="molecule type" value="Genomic_DNA"/>
</dbReference>
<dbReference type="SUPFAM" id="SSF54001">
    <property type="entry name" value="Cysteine proteinases"/>
    <property type="match status" value="1"/>
</dbReference>
<dbReference type="GO" id="GO:0008233">
    <property type="term" value="F:peptidase activity"/>
    <property type="evidence" value="ECO:0007669"/>
    <property type="project" value="UniProtKB-KW"/>
</dbReference>
<organism evidence="2 3">
    <name type="scientific">Cellulophaga tyrosinoxydans</name>
    <dbReference type="NCBI Taxonomy" id="504486"/>
    <lineage>
        <taxon>Bacteria</taxon>
        <taxon>Pseudomonadati</taxon>
        <taxon>Bacteroidota</taxon>
        <taxon>Flavobacteriia</taxon>
        <taxon>Flavobacteriales</taxon>
        <taxon>Flavobacteriaceae</taxon>
        <taxon>Cellulophaga</taxon>
    </lineage>
</organism>
<dbReference type="RefSeq" id="WP_084060948.1">
    <property type="nucleotide sequence ID" value="NZ_FWXO01000002.1"/>
</dbReference>